<dbReference type="Gene3D" id="3.30.519.10">
    <property type="entry name" value="Guanine Nucleotide Dissociation Inhibitor, domain 2"/>
    <property type="match status" value="1"/>
</dbReference>
<dbReference type="Proteomes" id="UP000605846">
    <property type="component" value="Unassembled WGS sequence"/>
</dbReference>
<sequence length="545" mass="61567">MADQQQLEDTNFDIIVLGTGLVESIIAGALARAGKKVLHLDVNAHYGGQWSVFGFRELLSWHNDMQIPPCANGSTIDYSASNKRNFKNVVFQLHSQPNQEAIELDPTKDLSKTLQSYLPTLCQSESDLLKEALEKEIETLKENTNITESVSKLRVLAAALKETRSYNLDLAPKYLACQGEMIEALIRSGVGQYLEFKGVEDIFIFDKEEGQLQKVPGSKEDVFVNKKLTLVDKRKLMKFLTYAMKFQDEPAILEGCESMPYNQFLEEKFKLSEQLRSATVYAIALLDGEGLQRTQTFMRSFGRFTKGGYLCPLYGGASEIAQAFCRICAVYGGVYMLNQELQDYEIDEESRKCTGVVTKDGQIFKCQWLVAGIDYLDKEWLPSDETSLWVSRAILVTDKGLAKGTGNNGLGYSVFPPDSIGNAKPIYAIHQNHESMACPKDQYVTYLWTESSEYSEKLLEKAIASLVKDDAKRQFTMMYQQRVRQTKGYETLWKLPSNVIPCSDPNLSLDFEDAVKEAMAAFHRCTSEDTEFMPATEQQREVDDY</sequence>
<organism evidence="7 8">
    <name type="scientific">Apophysomyces ossiformis</name>
    <dbReference type="NCBI Taxonomy" id="679940"/>
    <lineage>
        <taxon>Eukaryota</taxon>
        <taxon>Fungi</taxon>
        <taxon>Fungi incertae sedis</taxon>
        <taxon>Mucoromycota</taxon>
        <taxon>Mucoromycotina</taxon>
        <taxon>Mucoromycetes</taxon>
        <taxon>Mucorales</taxon>
        <taxon>Mucorineae</taxon>
        <taxon>Mucoraceae</taxon>
        <taxon>Apophysomyces</taxon>
    </lineage>
</organism>
<evidence type="ECO:0000256" key="1">
    <source>
        <dbReference type="ARBA" id="ARBA00004496"/>
    </source>
</evidence>
<dbReference type="InterPro" id="IPR001738">
    <property type="entry name" value="Rab_escort"/>
</dbReference>
<evidence type="ECO:0000313" key="7">
    <source>
        <dbReference type="EMBL" id="KAF7727692.1"/>
    </source>
</evidence>
<dbReference type="AlphaFoldDB" id="A0A8H7BUZ9"/>
<dbReference type="EMBL" id="JABAYA010000051">
    <property type="protein sequence ID" value="KAF7727692.1"/>
    <property type="molecule type" value="Genomic_DNA"/>
</dbReference>
<dbReference type="GO" id="GO:0005829">
    <property type="term" value="C:cytosol"/>
    <property type="evidence" value="ECO:0007669"/>
    <property type="project" value="TreeGrafter"/>
</dbReference>
<dbReference type="SUPFAM" id="SSF51905">
    <property type="entry name" value="FAD/NAD(P)-binding domain"/>
    <property type="match status" value="1"/>
</dbReference>
<comment type="function">
    <text evidence="5">Substrate-binding subunit of the Rab geranylgeranyltransferase (GGTase) complex. Binds unprenylated Rab proteins.</text>
</comment>
<dbReference type="OrthoDB" id="9446342at2759"/>
<keyword evidence="4 5" id="KW-0963">Cytoplasm</keyword>
<feature type="coiled-coil region" evidence="6">
    <location>
        <begin position="123"/>
        <end position="150"/>
    </location>
</feature>
<reference evidence="7" key="1">
    <citation type="submission" date="2020-01" db="EMBL/GenBank/DDBJ databases">
        <title>Genome Sequencing of Three Apophysomyces-Like Fungal Strains Confirms a Novel Fungal Genus in the Mucoromycota with divergent Burkholderia-like Endosymbiotic Bacteria.</title>
        <authorList>
            <person name="Stajich J.E."/>
            <person name="Macias A.M."/>
            <person name="Carter-House D."/>
            <person name="Lovett B."/>
            <person name="Kasson L.R."/>
            <person name="Berry K."/>
            <person name="Grigoriev I."/>
            <person name="Chang Y."/>
            <person name="Spatafora J."/>
            <person name="Kasson M.T."/>
        </authorList>
    </citation>
    <scope>NUCLEOTIDE SEQUENCE</scope>
    <source>
        <strain evidence="7">NRRL A-21654</strain>
    </source>
</reference>
<dbReference type="GO" id="GO:0016192">
    <property type="term" value="P:vesicle-mediated transport"/>
    <property type="evidence" value="ECO:0007669"/>
    <property type="project" value="TreeGrafter"/>
</dbReference>
<comment type="subcellular location">
    <subcellularLocation>
        <location evidence="1 5">Cytoplasm</location>
    </subcellularLocation>
</comment>
<accession>A0A8H7BUZ9</accession>
<dbReference type="GO" id="GO:0005968">
    <property type="term" value="C:Rab-protein geranylgeranyltransferase complex"/>
    <property type="evidence" value="ECO:0007669"/>
    <property type="project" value="UniProtKB-UniRule"/>
</dbReference>
<dbReference type="GO" id="GO:0005634">
    <property type="term" value="C:nucleus"/>
    <property type="evidence" value="ECO:0007669"/>
    <property type="project" value="TreeGrafter"/>
</dbReference>
<gene>
    <name evidence="7" type="ORF">EC973_007248</name>
</gene>
<dbReference type="Gene3D" id="1.10.405.10">
    <property type="entry name" value="Guanine Nucleotide Dissociation Inhibitor, domain 1"/>
    <property type="match status" value="1"/>
</dbReference>
<proteinExistence type="inferred from homology"/>
<dbReference type="Pfam" id="PF00996">
    <property type="entry name" value="GDI"/>
    <property type="match status" value="2"/>
</dbReference>
<dbReference type="InterPro" id="IPR018203">
    <property type="entry name" value="GDP_dissociation_inhibitor"/>
</dbReference>
<keyword evidence="8" id="KW-1185">Reference proteome</keyword>
<dbReference type="GO" id="GO:0005096">
    <property type="term" value="F:GTPase activator activity"/>
    <property type="evidence" value="ECO:0007669"/>
    <property type="project" value="UniProtKB-UniRule"/>
</dbReference>
<evidence type="ECO:0000256" key="6">
    <source>
        <dbReference type="SAM" id="Coils"/>
    </source>
</evidence>
<comment type="caution">
    <text evidence="7">The sequence shown here is derived from an EMBL/GenBank/DDBJ whole genome shotgun (WGS) entry which is preliminary data.</text>
</comment>
<evidence type="ECO:0000256" key="4">
    <source>
        <dbReference type="ARBA" id="ARBA00022490"/>
    </source>
</evidence>
<evidence type="ECO:0000256" key="2">
    <source>
        <dbReference type="ARBA" id="ARBA00005593"/>
    </source>
</evidence>
<dbReference type="PANTHER" id="PTHR11787:SF4">
    <property type="entry name" value="CHM, RAB ESCORT PROTEIN 1"/>
    <property type="match status" value="1"/>
</dbReference>
<dbReference type="GO" id="GO:0006886">
    <property type="term" value="P:intracellular protein transport"/>
    <property type="evidence" value="ECO:0007669"/>
    <property type="project" value="InterPro"/>
</dbReference>
<name>A0A8H7BUZ9_9FUNG</name>
<evidence type="ECO:0000256" key="3">
    <source>
        <dbReference type="ARBA" id="ARBA00022468"/>
    </source>
</evidence>
<comment type="similarity">
    <text evidence="2 5">Belongs to the Rab GDI family.</text>
</comment>
<dbReference type="GO" id="GO:0005092">
    <property type="term" value="F:GDP-dissociation inhibitor activity"/>
    <property type="evidence" value="ECO:0007669"/>
    <property type="project" value="InterPro"/>
</dbReference>
<keyword evidence="6" id="KW-0175">Coiled coil</keyword>
<dbReference type="PANTHER" id="PTHR11787">
    <property type="entry name" value="RAB GDP-DISSOCIATION INHIBITOR"/>
    <property type="match status" value="1"/>
</dbReference>
<dbReference type="PIRSF" id="PIRSF016550">
    <property type="entry name" value="Rab_ger_ger_transf_A_euk"/>
    <property type="match status" value="1"/>
</dbReference>
<evidence type="ECO:0000256" key="5">
    <source>
        <dbReference type="PIRNR" id="PIRNR016550"/>
    </source>
</evidence>
<dbReference type="PRINTS" id="PR00891">
    <property type="entry name" value="RABGDIREP"/>
</dbReference>
<keyword evidence="3 5" id="KW-0343">GTPase activation</keyword>
<dbReference type="Gene3D" id="3.50.50.60">
    <property type="entry name" value="FAD/NAD(P)-binding domain"/>
    <property type="match status" value="1"/>
</dbReference>
<evidence type="ECO:0000313" key="8">
    <source>
        <dbReference type="Proteomes" id="UP000605846"/>
    </source>
</evidence>
<dbReference type="InterPro" id="IPR036188">
    <property type="entry name" value="FAD/NAD-bd_sf"/>
</dbReference>
<dbReference type="SUPFAM" id="SSF54373">
    <property type="entry name" value="FAD-linked reductases, C-terminal domain"/>
    <property type="match status" value="1"/>
</dbReference>
<dbReference type="GO" id="GO:0007264">
    <property type="term" value="P:small GTPase-mediated signal transduction"/>
    <property type="evidence" value="ECO:0007669"/>
    <property type="project" value="UniProtKB-UniRule"/>
</dbReference>
<protein>
    <recommendedName>
        <fullName evidence="5">Rab escort protein 1</fullName>
    </recommendedName>
</protein>